<name>A0A9X3CYZ3_9FLAO</name>
<keyword evidence="3" id="KW-1185">Reference proteome</keyword>
<evidence type="ECO:0000259" key="1">
    <source>
        <dbReference type="PROSITE" id="PS50925"/>
    </source>
</evidence>
<reference evidence="2" key="1">
    <citation type="submission" date="2022-11" db="EMBL/GenBank/DDBJ databases">
        <title>Salinimicrobium profundisediminis sp. nov., isolated from deep-sea sediment of the Mariana Trench.</title>
        <authorList>
            <person name="Fu H."/>
        </authorList>
    </citation>
    <scope>NUCLEOTIDE SEQUENCE</scope>
    <source>
        <strain evidence="2">MT39</strain>
    </source>
</reference>
<dbReference type="GO" id="GO:0009882">
    <property type="term" value="F:blue light photoreceptor activity"/>
    <property type="evidence" value="ECO:0007669"/>
    <property type="project" value="InterPro"/>
</dbReference>
<dbReference type="InterPro" id="IPR036046">
    <property type="entry name" value="Acylphosphatase-like_dom_sf"/>
</dbReference>
<dbReference type="Pfam" id="PF04940">
    <property type="entry name" value="BLUF"/>
    <property type="match status" value="1"/>
</dbReference>
<dbReference type="InterPro" id="IPR007024">
    <property type="entry name" value="BLUF_domain"/>
</dbReference>
<protein>
    <submittedName>
        <fullName evidence="2">BLUF domain-containing protein</fullName>
    </submittedName>
</protein>
<dbReference type="AlphaFoldDB" id="A0A9X3CYZ3"/>
<gene>
    <name evidence="2" type="ORF">OQ279_14380</name>
</gene>
<dbReference type="GO" id="GO:0071949">
    <property type="term" value="F:FAD binding"/>
    <property type="evidence" value="ECO:0007669"/>
    <property type="project" value="InterPro"/>
</dbReference>
<feature type="domain" description="BLUF" evidence="1">
    <location>
        <begin position="2"/>
        <end position="93"/>
    </location>
</feature>
<dbReference type="SUPFAM" id="SSF54975">
    <property type="entry name" value="Acylphosphatase/BLUF domain-like"/>
    <property type="match status" value="1"/>
</dbReference>
<dbReference type="RefSeq" id="WP_266070696.1">
    <property type="nucleotide sequence ID" value="NZ_JAPJDA010000025.1"/>
</dbReference>
<evidence type="ECO:0000313" key="3">
    <source>
        <dbReference type="Proteomes" id="UP001148482"/>
    </source>
</evidence>
<dbReference type="EMBL" id="JAPJDA010000025">
    <property type="protein sequence ID" value="MCX2839338.1"/>
    <property type="molecule type" value="Genomic_DNA"/>
</dbReference>
<sequence length="132" mass="15335">MNYAISYVSTVASGISENEIENLLKLTSSNNNQVKITGILLYSNGNFFQVLEGEKTMVTDLFEKIQQDKRHYNLIPIFKKEIEGQKFDTYENLFLSLDAAYNREELDYYKSHVEKLDPSIRNSVNYVLENFS</sequence>
<comment type="caution">
    <text evidence="2">The sequence shown here is derived from an EMBL/GenBank/DDBJ whole genome shotgun (WGS) entry which is preliminary data.</text>
</comment>
<dbReference type="SMART" id="SM01034">
    <property type="entry name" value="BLUF"/>
    <property type="match status" value="1"/>
</dbReference>
<dbReference type="Proteomes" id="UP001148482">
    <property type="component" value="Unassembled WGS sequence"/>
</dbReference>
<dbReference type="PROSITE" id="PS50925">
    <property type="entry name" value="BLUF"/>
    <property type="match status" value="1"/>
</dbReference>
<accession>A0A9X3CYZ3</accession>
<proteinExistence type="predicted"/>
<dbReference type="Gene3D" id="3.30.70.100">
    <property type="match status" value="1"/>
</dbReference>
<evidence type="ECO:0000313" key="2">
    <source>
        <dbReference type="EMBL" id="MCX2839338.1"/>
    </source>
</evidence>
<organism evidence="2 3">
    <name type="scientific">Salinimicrobium profundisediminis</name>
    <dbReference type="NCBI Taxonomy" id="2994553"/>
    <lineage>
        <taxon>Bacteria</taxon>
        <taxon>Pseudomonadati</taxon>
        <taxon>Bacteroidota</taxon>
        <taxon>Flavobacteriia</taxon>
        <taxon>Flavobacteriales</taxon>
        <taxon>Flavobacteriaceae</taxon>
        <taxon>Salinimicrobium</taxon>
    </lineage>
</organism>